<evidence type="ECO:0000313" key="1">
    <source>
        <dbReference type="EMBL" id="NWC83162.1"/>
    </source>
</evidence>
<comment type="caution">
    <text evidence="1">The sequence shown here is derived from an EMBL/GenBank/DDBJ whole genome shotgun (WGS) entry which is preliminary data.</text>
</comment>
<protein>
    <submittedName>
        <fullName evidence="1">Uncharacterized protein</fullName>
    </submittedName>
</protein>
<evidence type="ECO:0000313" key="2">
    <source>
        <dbReference type="Proteomes" id="UP000542695"/>
    </source>
</evidence>
<accession>A0A7Y8D310</accession>
<reference evidence="1 2" key="1">
    <citation type="submission" date="2020-04" db="EMBL/GenBank/DDBJ databases">
        <title>Molecular characterization of pseudomonads from Agaricus bisporus reveal novel blotch 2 pathogens in Western Europe.</title>
        <authorList>
            <person name="Taparia T."/>
            <person name="Krijger M."/>
            <person name="Haynes E."/>
            <person name="Elpinstone J.G."/>
            <person name="Noble R."/>
            <person name="Van Der Wolf J."/>
        </authorList>
    </citation>
    <scope>NUCLEOTIDE SEQUENCE [LARGE SCALE GENOMIC DNA]</scope>
    <source>
        <strain evidence="1 2">P7765</strain>
    </source>
</reference>
<organism evidence="1 2">
    <name type="scientific">Pseudomonas putida</name>
    <name type="common">Arthrobacter siderocapsulatus</name>
    <dbReference type="NCBI Taxonomy" id="303"/>
    <lineage>
        <taxon>Bacteria</taxon>
        <taxon>Pseudomonadati</taxon>
        <taxon>Pseudomonadota</taxon>
        <taxon>Gammaproteobacteria</taxon>
        <taxon>Pseudomonadales</taxon>
        <taxon>Pseudomonadaceae</taxon>
        <taxon>Pseudomonas</taxon>
    </lineage>
</organism>
<proteinExistence type="predicted"/>
<name>A0A7Y8D310_PSEPU</name>
<dbReference type="EMBL" id="JACARV010000080">
    <property type="protein sequence ID" value="NWC83162.1"/>
    <property type="molecule type" value="Genomic_DNA"/>
</dbReference>
<dbReference type="AlphaFoldDB" id="A0A7Y8D310"/>
<gene>
    <name evidence="1" type="ORF">HX798_23145</name>
</gene>
<dbReference type="Proteomes" id="UP000542695">
    <property type="component" value="Unassembled WGS sequence"/>
</dbReference>
<dbReference type="RefSeq" id="WP_177011057.1">
    <property type="nucleotide sequence ID" value="NZ_JACARV010000080.1"/>
</dbReference>
<sequence length="114" mass="12539">MKYLPFEASAVLFAFLRDIHGALSFRSQDASALSVIQALLDLYEAASDLQERDQVVHGLVLSICPLRANGLGDAVVWPACRRNSLHREAETLTTITNGLRSQLCSLETEPRGEL</sequence>